<reference evidence="2 3" key="1">
    <citation type="submission" date="2016-10" db="EMBL/GenBank/DDBJ databases">
        <authorList>
            <person name="de Groot N.N."/>
        </authorList>
    </citation>
    <scope>NUCLEOTIDE SEQUENCE [LARGE SCALE GENOMIC DNA]</scope>
    <source>
        <strain evidence="2 3">DSM 6059</strain>
    </source>
</reference>
<dbReference type="RefSeq" id="WP_091978951.1">
    <property type="nucleotide sequence ID" value="NZ_FOLO01000001.1"/>
</dbReference>
<dbReference type="AlphaFoldDB" id="A0A1I1E5H2"/>
<dbReference type="EMBL" id="FOLO01000001">
    <property type="protein sequence ID" value="SFB81916.1"/>
    <property type="molecule type" value="Genomic_DNA"/>
</dbReference>
<evidence type="ECO:0000313" key="2">
    <source>
        <dbReference type="EMBL" id="SFB81916.1"/>
    </source>
</evidence>
<dbReference type="OrthoDB" id="6224370at2"/>
<dbReference type="InterPro" id="IPR018927">
    <property type="entry name" value="Pilus_synth_Q_C"/>
</dbReference>
<accession>A0A1I1E5H2</accession>
<gene>
    <name evidence="2" type="ORF">SAMN02745724_00208</name>
</gene>
<sequence>MWFWIKHLSLAIILIAAAAYFLLADGPLYTPSKEKKSNAAADGLSSFYASIRGSLDRVSAGSDFVKDIKMPTTKLTTALKERAEIVRPSTAKWRGTVQSRRFESGKMLKSIMNQYAKDEGIAFYWYLNKDYKVKHNFRVENNFVATLYQVGKAIDSDFEYDVKTFFCYKHRAAVITEKPSLFVRENCIKATM</sequence>
<protein>
    <submittedName>
        <fullName evidence="2">Toxin co-regulated pilus biosynthesis protein Q</fullName>
    </submittedName>
</protein>
<organism evidence="2 3">
    <name type="scientific">Pseudoalteromonas denitrificans DSM 6059</name>
    <dbReference type="NCBI Taxonomy" id="1123010"/>
    <lineage>
        <taxon>Bacteria</taxon>
        <taxon>Pseudomonadati</taxon>
        <taxon>Pseudomonadota</taxon>
        <taxon>Gammaproteobacteria</taxon>
        <taxon>Alteromonadales</taxon>
        <taxon>Pseudoalteromonadaceae</taxon>
        <taxon>Pseudoalteromonas</taxon>
    </lineage>
</organism>
<evidence type="ECO:0000313" key="3">
    <source>
        <dbReference type="Proteomes" id="UP000198862"/>
    </source>
</evidence>
<feature type="domain" description="Toxin co-regulated pilus biosynthesis protein Q C-terminal" evidence="1">
    <location>
        <begin position="102"/>
        <end position="177"/>
    </location>
</feature>
<name>A0A1I1E5H2_9GAMM</name>
<proteinExistence type="predicted"/>
<dbReference type="Proteomes" id="UP000198862">
    <property type="component" value="Unassembled WGS sequence"/>
</dbReference>
<evidence type="ECO:0000259" key="1">
    <source>
        <dbReference type="Pfam" id="PF10671"/>
    </source>
</evidence>
<dbReference type="STRING" id="1123010.SAMN02745724_00208"/>
<dbReference type="Pfam" id="PF10671">
    <property type="entry name" value="TcpQ"/>
    <property type="match status" value="1"/>
</dbReference>
<keyword evidence="3" id="KW-1185">Reference proteome</keyword>